<evidence type="ECO:0000313" key="2">
    <source>
        <dbReference type="Proteomes" id="UP000007151"/>
    </source>
</evidence>
<accession>A0A212FF42</accession>
<dbReference type="KEGG" id="dpl:KGM_209380"/>
<sequence>MIRRGTRLGASIREPFMICLRSEQLSRANHIGTEEPDQLPREQLRRQPDRQWWPRCELVIDEAGRDQVCVVLSRLADTHR</sequence>
<comment type="caution">
    <text evidence="1">The sequence shown here is derived from an EMBL/GenBank/DDBJ whole genome shotgun (WGS) entry which is preliminary data.</text>
</comment>
<dbReference type="InParanoid" id="A0A212FF42"/>
<reference evidence="1 2" key="1">
    <citation type="journal article" date="2011" name="Cell">
        <title>The monarch butterfly genome yields insights into long-distance migration.</title>
        <authorList>
            <person name="Zhan S."/>
            <person name="Merlin C."/>
            <person name="Boore J.L."/>
            <person name="Reppert S.M."/>
        </authorList>
    </citation>
    <scope>NUCLEOTIDE SEQUENCE [LARGE SCALE GENOMIC DNA]</scope>
    <source>
        <strain evidence="1">F-2</strain>
    </source>
</reference>
<evidence type="ECO:0000313" key="1">
    <source>
        <dbReference type="EMBL" id="OWR52375.1"/>
    </source>
</evidence>
<protein>
    <submittedName>
        <fullName evidence="1">Uncharacterized protein</fullName>
    </submittedName>
</protein>
<gene>
    <name evidence="1" type="ORF">KGM_209380</name>
</gene>
<dbReference type="Proteomes" id="UP000007151">
    <property type="component" value="Unassembled WGS sequence"/>
</dbReference>
<proteinExistence type="predicted"/>
<organism evidence="1 2">
    <name type="scientific">Danaus plexippus plexippus</name>
    <dbReference type="NCBI Taxonomy" id="278856"/>
    <lineage>
        <taxon>Eukaryota</taxon>
        <taxon>Metazoa</taxon>
        <taxon>Ecdysozoa</taxon>
        <taxon>Arthropoda</taxon>
        <taxon>Hexapoda</taxon>
        <taxon>Insecta</taxon>
        <taxon>Pterygota</taxon>
        <taxon>Neoptera</taxon>
        <taxon>Endopterygota</taxon>
        <taxon>Lepidoptera</taxon>
        <taxon>Glossata</taxon>
        <taxon>Ditrysia</taxon>
        <taxon>Papilionoidea</taxon>
        <taxon>Nymphalidae</taxon>
        <taxon>Danainae</taxon>
        <taxon>Danaini</taxon>
        <taxon>Danaina</taxon>
        <taxon>Danaus</taxon>
        <taxon>Danaus</taxon>
    </lineage>
</organism>
<dbReference type="AlphaFoldDB" id="A0A212FF42"/>
<keyword evidence="2" id="KW-1185">Reference proteome</keyword>
<name>A0A212FF42_DANPL</name>
<dbReference type="EMBL" id="AGBW02008849">
    <property type="protein sequence ID" value="OWR52375.1"/>
    <property type="molecule type" value="Genomic_DNA"/>
</dbReference>